<evidence type="ECO:0000313" key="2">
    <source>
        <dbReference type="Proteomes" id="UP000001953"/>
    </source>
</evidence>
<dbReference type="EMBL" id="CP000319">
    <property type="protein sequence ID" value="ABE62017.1"/>
    <property type="molecule type" value="Genomic_DNA"/>
</dbReference>
<dbReference type="KEGG" id="nha:Nham_1179"/>
<dbReference type="HOGENOM" id="CLU_168242_0_0_5"/>
<proteinExistence type="predicted"/>
<dbReference type="OrthoDB" id="8019848at2"/>
<sequence>MMMPAKAEAPPPIVFVLEIDGQPILAFGVATFRQARELGKEDWLQEDLKRMTFGHRPPWQGKSPIGVRRAKPAEEVYYVDTKTENAAGDLPLVYLVQRDDETDITGPVTRGSFPPGR</sequence>
<gene>
    <name evidence="1" type="ordered locus">Nham_1179</name>
</gene>
<accession>Q1QP30</accession>
<name>Q1QP30_NITHX</name>
<evidence type="ECO:0000313" key="1">
    <source>
        <dbReference type="EMBL" id="ABE62017.1"/>
    </source>
</evidence>
<keyword evidence="2" id="KW-1185">Reference proteome</keyword>
<reference evidence="1 2" key="1">
    <citation type="submission" date="2006-03" db="EMBL/GenBank/DDBJ databases">
        <title>Complete sequence of chromosome of Nitrobacter hamburgensis X14.</title>
        <authorList>
            <consortium name="US DOE Joint Genome Institute"/>
            <person name="Copeland A."/>
            <person name="Lucas S."/>
            <person name="Lapidus A."/>
            <person name="Barry K."/>
            <person name="Detter J.C."/>
            <person name="Glavina del Rio T."/>
            <person name="Hammon N."/>
            <person name="Israni S."/>
            <person name="Dalin E."/>
            <person name="Tice H."/>
            <person name="Pitluck S."/>
            <person name="Chain P."/>
            <person name="Malfatti S."/>
            <person name="Shin M."/>
            <person name="Vergez L."/>
            <person name="Schmutz J."/>
            <person name="Larimer F."/>
            <person name="Land M."/>
            <person name="Hauser L."/>
            <person name="Kyrpides N."/>
            <person name="Ivanova N."/>
            <person name="Ward B."/>
            <person name="Arp D."/>
            <person name="Klotz M."/>
            <person name="Stein L."/>
            <person name="O'Mullan G."/>
            <person name="Starkenburg S."/>
            <person name="Sayavedra L."/>
            <person name="Poret-Peterson A.T."/>
            <person name="Gentry M.E."/>
            <person name="Bruce D."/>
            <person name="Richardson P."/>
        </authorList>
    </citation>
    <scope>NUCLEOTIDE SEQUENCE [LARGE SCALE GENOMIC DNA]</scope>
    <source>
        <strain evidence="2">DSM 10229 / NCIMB 13809 / X14</strain>
    </source>
</reference>
<organism evidence="1 2">
    <name type="scientific">Nitrobacter hamburgensis (strain DSM 10229 / NCIMB 13809 / X14)</name>
    <dbReference type="NCBI Taxonomy" id="323097"/>
    <lineage>
        <taxon>Bacteria</taxon>
        <taxon>Pseudomonadati</taxon>
        <taxon>Pseudomonadota</taxon>
        <taxon>Alphaproteobacteria</taxon>
        <taxon>Hyphomicrobiales</taxon>
        <taxon>Nitrobacteraceae</taxon>
        <taxon>Nitrobacter</taxon>
    </lineage>
</organism>
<dbReference type="Proteomes" id="UP000001953">
    <property type="component" value="Chromosome"/>
</dbReference>
<dbReference type="AlphaFoldDB" id="Q1QP30"/>
<protein>
    <submittedName>
        <fullName evidence="1">Uncharacterized protein</fullName>
    </submittedName>
</protein>